<evidence type="ECO:0000256" key="2">
    <source>
        <dbReference type="SAM" id="Phobius"/>
    </source>
</evidence>
<dbReference type="NCBIfam" id="TIGR01300">
    <property type="entry name" value="CPA3_mnhG_phaG"/>
    <property type="match status" value="1"/>
</dbReference>
<comment type="similarity">
    <text evidence="1">Belongs to the CPA3 antiporters (TC 2.A.63) subunit G family.</text>
</comment>
<keyword evidence="4" id="KW-1185">Reference proteome</keyword>
<evidence type="ECO:0000256" key="1">
    <source>
        <dbReference type="ARBA" id="ARBA00008404"/>
    </source>
</evidence>
<feature type="transmembrane region" description="Helical" evidence="2">
    <location>
        <begin position="6"/>
        <end position="27"/>
    </location>
</feature>
<dbReference type="EMBL" id="BAAAQK010000027">
    <property type="protein sequence ID" value="GAA1874537.1"/>
    <property type="molecule type" value="Genomic_DNA"/>
</dbReference>
<evidence type="ECO:0000313" key="3">
    <source>
        <dbReference type="EMBL" id="GAA1874537.1"/>
    </source>
</evidence>
<keyword evidence="2" id="KW-1133">Transmembrane helix</keyword>
<dbReference type="Proteomes" id="UP001500449">
    <property type="component" value="Unassembled WGS sequence"/>
</dbReference>
<accession>A0ABN2NLI9</accession>
<organism evidence="3 4">
    <name type="scientific">Pseudonocardia ailaonensis</name>
    <dbReference type="NCBI Taxonomy" id="367279"/>
    <lineage>
        <taxon>Bacteria</taxon>
        <taxon>Bacillati</taxon>
        <taxon>Actinomycetota</taxon>
        <taxon>Actinomycetes</taxon>
        <taxon>Pseudonocardiales</taxon>
        <taxon>Pseudonocardiaceae</taxon>
        <taxon>Pseudonocardia</taxon>
    </lineage>
</organism>
<sequence length="118" mass="12615">MTVTDVVSAFFLLTGALSCLLGALGLLRLPDLPARLQAATKPQTLGLLLILLGTAVRLEFENAATLILVIIFQLVTAPVISQIVARSAYRTGTLDRGALVVDELAERMGRGETPEDRK</sequence>
<name>A0ABN2NLI9_9PSEU</name>
<keyword evidence="2" id="KW-0472">Membrane</keyword>
<keyword evidence="2" id="KW-0812">Transmembrane</keyword>
<dbReference type="PANTHER" id="PTHR34703:SF1">
    <property type="entry name" value="ANTIPORTER SUBUNIT MNHG2-RELATED"/>
    <property type="match status" value="1"/>
</dbReference>
<dbReference type="PANTHER" id="PTHR34703">
    <property type="entry name" value="ANTIPORTER SUBUNIT MNHG2-RELATED"/>
    <property type="match status" value="1"/>
</dbReference>
<comment type="caution">
    <text evidence="3">The sequence shown here is derived from an EMBL/GenBank/DDBJ whole genome shotgun (WGS) entry which is preliminary data.</text>
</comment>
<evidence type="ECO:0008006" key="5">
    <source>
        <dbReference type="Google" id="ProtNLM"/>
    </source>
</evidence>
<reference evidence="3 4" key="1">
    <citation type="journal article" date="2019" name="Int. J. Syst. Evol. Microbiol.">
        <title>The Global Catalogue of Microorganisms (GCM) 10K type strain sequencing project: providing services to taxonomists for standard genome sequencing and annotation.</title>
        <authorList>
            <consortium name="The Broad Institute Genomics Platform"/>
            <consortium name="The Broad Institute Genome Sequencing Center for Infectious Disease"/>
            <person name="Wu L."/>
            <person name="Ma J."/>
        </authorList>
    </citation>
    <scope>NUCLEOTIDE SEQUENCE [LARGE SCALE GENOMIC DNA]</scope>
    <source>
        <strain evidence="3 4">JCM 16009</strain>
    </source>
</reference>
<dbReference type="Pfam" id="PF03334">
    <property type="entry name" value="PhaG_MnhG_YufB"/>
    <property type="match status" value="1"/>
</dbReference>
<protein>
    <recommendedName>
        <fullName evidence="5">Multisubunit sodium/proton antiporter MrpG subunit</fullName>
    </recommendedName>
</protein>
<feature type="transmembrane region" description="Helical" evidence="2">
    <location>
        <begin position="64"/>
        <end position="85"/>
    </location>
</feature>
<dbReference type="NCBIfam" id="NF009314">
    <property type="entry name" value="PRK12674.1-2"/>
    <property type="match status" value="1"/>
</dbReference>
<dbReference type="InterPro" id="IPR005133">
    <property type="entry name" value="PhaG_MnhG_YufB"/>
</dbReference>
<proteinExistence type="inferred from homology"/>
<evidence type="ECO:0000313" key="4">
    <source>
        <dbReference type="Proteomes" id="UP001500449"/>
    </source>
</evidence>
<dbReference type="RefSeq" id="WP_344425914.1">
    <property type="nucleotide sequence ID" value="NZ_BAAAQK010000027.1"/>
</dbReference>
<gene>
    <name evidence="3" type="ORF">GCM10009836_64550</name>
</gene>